<dbReference type="Proteomes" id="UP000501926">
    <property type="component" value="Chromosome"/>
</dbReference>
<feature type="binding site" evidence="5">
    <location>
        <position position="211"/>
    </location>
    <ligand>
        <name>substrate</name>
    </ligand>
</feature>
<dbReference type="Gene3D" id="3.40.50.720">
    <property type="entry name" value="NAD(P)-binding Rossmann-like Domain"/>
    <property type="match status" value="1"/>
</dbReference>
<keyword evidence="4 5" id="KW-0413">Isomerase</keyword>
<proteinExistence type="inferred from homology"/>
<comment type="pathway">
    <text evidence="5">Nucleotide-sugar biosynthesis; GDP-L-fucose biosynthesis via de novo pathway; GDP-L-fucose from GDP-alpha-D-mannose: step 2/2.</text>
</comment>
<reference evidence="7 8" key="1">
    <citation type="submission" date="2020-02" db="EMBL/GenBank/DDBJ databases">
        <title>Newly sequenced genome of strain CSTR1 showed variability in Candidatus Kuenenia stuttgartiensis genomes.</title>
        <authorList>
            <person name="Ding C."/>
            <person name="Adrian L."/>
        </authorList>
    </citation>
    <scope>NUCLEOTIDE SEQUENCE [LARGE SCALE GENOMIC DNA]</scope>
    <source>
        <strain evidence="7 8">CSTR1</strain>
    </source>
</reference>
<dbReference type="CDD" id="cd05239">
    <property type="entry name" value="GDP_FS_SDR_e"/>
    <property type="match status" value="1"/>
</dbReference>
<gene>
    <name evidence="5 7" type="primary">fcl</name>
    <name evidence="7" type="ORF">KsCSTR_47670</name>
</gene>
<dbReference type="Pfam" id="PF01370">
    <property type="entry name" value="Epimerase"/>
    <property type="match status" value="1"/>
</dbReference>
<dbReference type="SUPFAM" id="SSF51735">
    <property type="entry name" value="NAD(P)-binding Rossmann-fold domains"/>
    <property type="match status" value="1"/>
</dbReference>
<feature type="site" description="Important for catalytic activity" evidence="5">
    <location>
        <position position="110"/>
    </location>
</feature>
<feature type="binding site" evidence="5">
    <location>
        <position position="204"/>
    </location>
    <ligand>
        <name>substrate</name>
    </ligand>
</feature>
<keyword evidence="5" id="KW-0511">Multifunctional enzyme</keyword>
<dbReference type="PANTHER" id="PTHR43238:SF1">
    <property type="entry name" value="GDP-L-FUCOSE SYNTHASE"/>
    <property type="match status" value="1"/>
</dbReference>
<name>A0A6G7GXR4_KUEST</name>
<feature type="active site" description="Proton donor/acceptor" evidence="5">
    <location>
        <position position="137"/>
    </location>
</feature>
<sequence length="314" mass="35430">MNKDSKIYVGGHTGLLGTALLKKLELEGYRNIITKTSNELDLINQERVKDFFNKEQPEYVFLCAGLTGGIIANKTYPATFLHTNIAIQDNVFEAAQRHGVKHLIFYGSSCMYPKYSPQPIKEDYLFDGKIEETSEAYAIAKIAGVIACKSYNIEFNTKRFIALVPNTMFGPHDNFDPNTSHVIPSLIRKFHEAKEGKKENVMLWGSGNPRREFVFSEDVADASIFAMLNADKLENGHYNIGTSEDYSIKELANMIASIVGNKGEIFWDVTKPDGSPRKLLDSSKFLTLGRKPLTTLEKGLKITYEWFLKNGKKY</sequence>
<comment type="similarity">
    <text evidence="1 5">Belongs to the NAD(P)-dependent epimerase/dehydratase family. Fucose synthase subfamily.</text>
</comment>
<dbReference type="GO" id="GO:0042351">
    <property type="term" value="P:'de novo' GDP-L-fucose biosynthetic process"/>
    <property type="evidence" value="ECO:0007669"/>
    <property type="project" value="UniProtKB-UniRule"/>
</dbReference>
<evidence type="ECO:0000313" key="8">
    <source>
        <dbReference type="Proteomes" id="UP000501926"/>
    </source>
</evidence>
<dbReference type="InterPro" id="IPR001509">
    <property type="entry name" value="Epimerase_deHydtase"/>
</dbReference>
<dbReference type="GO" id="GO:0016853">
    <property type="term" value="F:isomerase activity"/>
    <property type="evidence" value="ECO:0007669"/>
    <property type="project" value="UniProtKB-KW"/>
</dbReference>
<feature type="site" description="Important for catalytic activity" evidence="5">
    <location>
        <position position="108"/>
    </location>
</feature>
<evidence type="ECO:0000256" key="1">
    <source>
        <dbReference type="ARBA" id="ARBA00005959"/>
    </source>
</evidence>
<feature type="binding site" evidence="5">
    <location>
        <position position="273"/>
    </location>
    <ligand>
        <name>substrate</name>
    </ligand>
</feature>
<dbReference type="UniPathway" id="UPA00128">
    <property type="reaction ID" value="UER00191"/>
</dbReference>
<dbReference type="AlphaFoldDB" id="A0A6G7GXR4"/>
<evidence type="ECO:0000256" key="3">
    <source>
        <dbReference type="ARBA" id="ARBA00023002"/>
    </source>
</evidence>
<evidence type="ECO:0000259" key="6">
    <source>
        <dbReference type="Pfam" id="PF01370"/>
    </source>
</evidence>
<dbReference type="HAMAP" id="MF_00956">
    <property type="entry name" value="GDP_fucose_synth"/>
    <property type="match status" value="1"/>
</dbReference>
<feature type="binding site" evidence="5">
    <location>
        <position position="189"/>
    </location>
    <ligand>
        <name>substrate</name>
    </ligand>
</feature>
<feature type="binding site" evidence="5">
    <location>
        <begin position="11"/>
        <end position="17"/>
    </location>
    <ligand>
        <name>NADP(+)</name>
        <dbReference type="ChEBI" id="CHEBI:58349"/>
    </ligand>
</feature>
<dbReference type="RefSeq" id="WP_164995618.1">
    <property type="nucleotide sequence ID" value="NZ_CP049055.1"/>
</dbReference>
<feature type="binding site" evidence="5">
    <location>
        <position position="181"/>
    </location>
    <ligand>
        <name>NADP(+)</name>
        <dbReference type="ChEBI" id="CHEBI:58349"/>
    </ligand>
</feature>
<keyword evidence="3 5" id="KW-0560">Oxidoreductase</keyword>
<dbReference type="InterPro" id="IPR036291">
    <property type="entry name" value="NAD(P)-bd_dom_sf"/>
</dbReference>
<organism evidence="7 8">
    <name type="scientific">Kuenenia stuttgartiensis</name>
    <dbReference type="NCBI Taxonomy" id="174633"/>
    <lineage>
        <taxon>Bacteria</taxon>
        <taxon>Pseudomonadati</taxon>
        <taxon>Planctomycetota</taxon>
        <taxon>Candidatus Brocadiia</taxon>
        <taxon>Candidatus Brocadiales</taxon>
        <taxon>Candidatus Brocadiaceae</taxon>
        <taxon>Candidatus Kuenenia</taxon>
    </lineage>
</organism>
<dbReference type="GO" id="GO:0070401">
    <property type="term" value="F:NADP+ binding"/>
    <property type="evidence" value="ECO:0007669"/>
    <property type="project" value="UniProtKB-UniRule"/>
</dbReference>
<comment type="caution">
    <text evidence="5">Lacks conserved residue(s) required for the propagation of feature annotation.</text>
</comment>
<accession>A0A6G7GXR4</accession>
<protein>
    <recommendedName>
        <fullName evidence="5">GDP-L-fucose synthase</fullName>
        <ecNumber evidence="5">1.1.1.271</ecNumber>
    </recommendedName>
    <alternativeName>
        <fullName evidence="5">GDP-4-keto-6-deoxy-D-mannose-3,5-epimerase-4-reductase</fullName>
    </alternativeName>
</protein>
<evidence type="ECO:0000256" key="5">
    <source>
        <dbReference type="HAMAP-Rule" id="MF_00956"/>
    </source>
</evidence>
<comment type="function">
    <text evidence="5">Catalyzes the two-step NADP-dependent conversion of GDP-4-dehydro-6-deoxy-D-mannose to GDP-fucose, involving an epimerase and a reductase reaction.</text>
</comment>
<dbReference type="InterPro" id="IPR028614">
    <property type="entry name" value="GDP_fucose/colitose_synth"/>
</dbReference>
<evidence type="ECO:0000256" key="4">
    <source>
        <dbReference type="ARBA" id="ARBA00023235"/>
    </source>
</evidence>
<dbReference type="Gene3D" id="3.90.25.10">
    <property type="entry name" value="UDP-galactose 4-epimerase, domain 1"/>
    <property type="match status" value="1"/>
</dbReference>
<evidence type="ECO:0000313" key="7">
    <source>
        <dbReference type="EMBL" id="QII14144.1"/>
    </source>
</evidence>
<feature type="binding site" evidence="5">
    <location>
        <position position="141"/>
    </location>
    <ligand>
        <name>NADP(+)</name>
        <dbReference type="ChEBI" id="CHEBI:58349"/>
    </ligand>
</feature>
<feature type="domain" description="NAD-dependent epimerase/dehydratase" evidence="6">
    <location>
        <begin position="7"/>
        <end position="241"/>
    </location>
</feature>
<comment type="catalytic activity">
    <reaction evidence="5">
        <text>GDP-beta-L-fucose + NADP(+) = GDP-4-dehydro-alpha-D-rhamnose + NADPH + H(+)</text>
        <dbReference type="Rhea" id="RHEA:18885"/>
        <dbReference type="ChEBI" id="CHEBI:15378"/>
        <dbReference type="ChEBI" id="CHEBI:57273"/>
        <dbReference type="ChEBI" id="CHEBI:57783"/>
        <dbReference type="ChEBI" id="CHEBI:57964"/>
        <dbReference type="ChEBI" id="CHEBI:58349"/>
        <dbReference type="EC" id="1.1.1.271"/>
    </reaction>
</comment>
<evidence type="ECO:0000256" key="2">
    <source>
        <dbReference type="ARBA" id="ARBA00022857"/>
    </source>
</evidence>
<dbReference type="GO" id="GO:0050577">
    <property type="term" value="F:GDP-L-fucose synthase activity"/>
    <property type="evidence" value="ECO:0007669"/>
    <property type="project" value="UniProtKB-UniRule"/>
</dbReference>
<keyword evidence="2 5" id="KW-0521">NADP</keyword>
<dbReference type="EC" id="1.1.1.271" evidence="5"/>
<dbReference type="EMBL" id="CP049055">
    <property type="protein sequence ID" value="QII14144.1"/>
    <property type="molecule type" value="Genomic_DNA"/>
</dbReference>
<dbReference type="PANTHER" id="PTHR43238">
    <property type="entry name" value="GDP-L-FUCOSE SYNTHASE"/>
    <property type="match status" value="1"/>
</dbReference>